<evidence type="ECO:0000313" key="1">
    <source>
        <dbReference type="EMBL" id="VVD69303.1"/>
    </source>
</evidence>
<dbReference type="EMBL" id="CABPSI010000001">
    <property type="protein sequence ID" value="VVD69303.1"/>
    <property type="molecule type" value="Genomic_DNA"/>
</dbReference>
<sequence>MPALQPCLTSAPTSGCLNVSAPVVLPGIASSRESAFNRHFDNVSNRMGDASVEVTGNAPTPRIAHSRHTREIRKDGCITRYPTQGGFTRDSRYGAQEISPQDHTRFLRANAENAVFGELLTLLRPKRDCPNGYFQDNATLRGELWKRIQCLKIDGYVSVNGMAITHKIPSLLIDDAKYLPGSPRAIAYDIGFETLSRHGRDAATIQRKPVARVEAAGRAAIRHILAERPDGRDPYRGFTHHFKSLQFHAHANGMQDATDMLDRITRDDSFGHPVTGPTEAADFLANNASSLKAHLRQCHEAAKPSRWQRFVGTVFKYRPLPMLLRLFGR</sequence>
<gene>
    <name evidence="1" type="ORF">PIN31115_00514</name>
</gene>
<organism evidence="1 2">
    <name type="scientific">Pandoraea iniqua</name>
    <dbReference type="NCBI Taxonomy" id="2508288"/>
    <lineage>
        <taxon>Bacteria</taxon>
        <taxon>Pseudomonadati</taxon>
        <taxon>Pseudomonadota</taxon>
        <taxon>Betaproteobacteria</taxon>
        <taxon>Burkholderiales</taxon>
        <taxon>Burkholderiaceae</taxon>
        <taxon>Pandoraea</taxon>
    </lineage>
</organism>
<dbReference type="Proteomes" id="UP000333828">
    <property type="component" value="Unassembled WGS sequence"/>
</dbReference>
<proteinExistence type="predicted"/>
<name>A0A5E4S297_9BURK</name>
<dbReference type="RefSeq" id="WP_150682754.1">
    <property type="nucleotide sequence ID" value="NZ_CABPSI010000001.1"/>
</dbReference>
<evidence type="ECO:0000313" key="2">
    <source>
        <dbReference type="Proteomes" id="UP000333828"/>
    </source>
</evidence>
<accession>A0A5E4S297</accession>
<reference evidence="1 2" key="1">
    <citation type="submission" date="2019-08" db="EMBL/GenBank/DDBJ databases">
        <authorList>
            <person name="Peeters C."/>
        </authorList>
    </citation>
    <scope>NUCLEOTIDE SEQUENCE [LARGE SCALE GENOMIC DNA]</scope>
    <source>
        <strain evidence="1 2">LMG 31115</strain>
    </source>
</reference>
<dbReference type="AlphaFoldDB" id="A0A5E4S297"/>
<protein>
    <submittedName>
        <fullName evidence="1">Uncharacterized protein</fullName>
    </submittedName>
</protein>
<keyword evidence="2" id="KW-1185">Reference proteome</keyword>